<dbReference type="InterPro" id="IPR029058">
    <property type="entry name" value="AB_hydrolase_fold"/>
</dbReference>
<gene>
    <name evidence="2" type="primary">dhmA2</name>
    <name evidence="2" type="ORF">LMG24238_02450</name>
</gene>
<evidence type="ECO:0000259" key="1">
    <source>
        <dbReference type="Pfam" id="PF00561"/>
    </source>
</evidence>
<keyword evidence="3" id="KW-1185">Reference proteome</keyword>
<dbReference type="PANTHER" id="PTHR43798:SF33">
    <property type="entry name" value="HYDROLASE, PUTATIVE (AFU_ORTHOLOGUE AFUA_2G14860)-RELATED"/>
    <property type="match status" value="1"/>
</dbReference>
<accession>A0A6J5ANT1</accession>
<feature type="domain" description="AB hydrolase-1" evidence="1">
    <location>
        <begin position="24"/>
        <end position="124"/>
    </location>
</feature>
<keyword evidence="2" id="KW-0378">Hydrolase</keyword>
<dbReference type="GO" id="GO:0018786">
    <property type="term" value="F:haloalkane dehalogenase activity"/>
    <property type="evidence" value="ECO:0007669"/>
    <property type="project" value="UniProtKB-EC"/>
</dbReference>
<dbReference type="GeneID" id="97041081"/>
<evidence type="ECO:0000313" key="3">
    <source>
        <dbReference type="Proteomes" id="UP000494255"/>
    </source>
</evidence>
<dbReference type="InterPro" id="IPR000073">
    <property type="entry name" value="AB_hydrolase_1"/>
</dbReference>
<dbReference type="RefSeq" id="WP_175050658.1">
    <property type="nucleotide sequence ID" value="NZ_CADIKC010000002.1"/>
</dbReference>
<protein>
    <submittedName>
        <fullName evidence="2">Haloalkane dehalogenase 2</fullName>
        <ecNumber evidence="2">3.8.1.5</ecNumber>
    </submittedName>
</protein>
<reference evidence="2 3" key="1">
    <citation type="submission" date="2020-04" db="EMBL/GenBank/DDBJ databases">
        <authorList>
            <person name="De Canck E."/>
        </authorList>
    </citation>
    <scope>NUCLEOTIDE SEQUENCE [LARGE SCALE GENOMIC DNA]</scope>
    <source>
        <strain evidence="2 3">LMG 24238</strain>
    </source>
</reference>
<dbReference type="Gene3D" id="3.40.50.1820">
    <property type="entry name" value="alpha/beta hydrolase"/>
    <property type="match status" value="1"/>
</dbReference>
<dbReference type="Pfam" id="PF00561">
    <property type="entry name" value="Abhydrolase_1"/>
    <property type="match status" value="1"/>
</dbReference>
<name>A0A6J5ANT1_9BURK</name>
<dbReference type="AlphaFoldDB" id="A0A6J5ANT1"/>
<dbReference type="PRINTS" id="PR00111">
    <property type="entry name" value="ABHYDROLASE"/>
</dbReference>
<dbReference type="EMBL" id="CADIKC010000002">
    <property type="protein sequence ID" value="CAB3677684.1"/>
    <property type="molecule type" value="Genomic_DNA"/>
</dbReference>
<dbReference type="GO" id="GO:0016020">
    <property type="term" value="C:membrane"/>
    <property type="evidence" value="ECO:0007669"/>
    <property type="project" value="TreeGrafter"/>
</dbReference>
<dbReference type="PANTHER" id="PTHR43798">
    <property type="entry name" value="MONOACYLGLYCEROL LIPASE"/>
    <property type="match status" value="1"/>
</dbReference>
<organism evidence="2 3">
    <name type="scientific">Paraburkholderia sediminicola</name>
    <dbReference type="NCBI Taxonomy" id="458836"/>
    <lineage>
        <taxon>Bacteria</taxon>
        <taxon>Pseudomonadati</taxon>
        <taxon>Pseudomonadota</taxon>
        <taxon>Betaproteobacteria</taxon>
        <taxon>Burkholderiales</taxon>
        <taxon>Burkholderiaceae</taxon>
        <taxon>Paraburkholderia</taxon>
    </lineage>
</organism>
<dbReference type="InterPro" id="IPR050266">
    <property type="entry name" value="AB_hydrolase_sf"/>
</dbReference>
<dbReference type="Proteomes" id="UP000494255">
    <property type="component" value="Unassembled WGS sequence"/>
</dbReference>
<dbReference type="SUPFAM" id="SSF53474">
    <property type="entry name" value="alpha/beta-Hydrolases"/>
    <property type="match status" value="1"/>
</dbReference>
<dbReference type="EC" id="3.8.1.5" evidence="2"/>
<sequence length="267" mass="28670">MRTLKLFGQSATLRFHDIPGTGTPLVFVHGLGCASSCDYPHVIADQALGRRRSILVDLLGSGYSDRPECFGYRVEDHARIVVELIQSLDTEVDLFGHSMGGAVAIVAATMASRRVRHLVLAEPNLDAGGGLFSREIAAYSESDYRLYGHAQTVATASREGDPVWAGALAISCPRAVHRAATSLVEGDSVAWRELLFRLKMPRSVIFGERSLPHPDADSLPRMGIAVSIVQNAGHFMMRDNPAGLVSAINKALSAGDSDDSCELLSVV</sequence>
<proteinExistence type="predicted"/>
<evidence type="ECO:0000313" key="2">
    <source>
        <dbReference type="EMBL" id="CAB3677684.1"/>
    </source>
</evidence>